<sequence length="143" mass="14560">MRAHALVFRKGLIWSAVSIAVIGVAGAVVGWFVAGSAGLWSAVGGFAAAAVFGLGTQAVAYLTVRRHPVVWVAAVGASTMVKILLVMVAAVVAQSIEGLVKPMFGAVLVLGAVSAVVVDVVVFARGRIPYVEPRTMTSDDGVG</sequence>
<feature type="transmembrane region" description="Helical" evidence="1">
    <location>
        <begin position="12"/>
        <end position="33"/>
    </location>
</feature>
<dbReference type="RefSeq" id="WP_313542512.1">
    <property type="nucleotide sequence ID" value="NZ_CP134880.1"/>
</dbReference>
<evidence type="ECO:0000256" key="1">
    <source>
        <dbReference type="SAM" id="Phobius"/>
    </source>
</evidence>
<dbReference type="KEGG" id="dcp:RN607_10575"/>
<dbReference type="EMBL" id="CP134880">
    <property type="protein sequence ID" value="WNM26640.1"/>
    <property type="molecule type" value="Genomic_DNA"/>
</dbReference>
<dbReference type="Proteomes" id="UP001303408">
    <property type="component" value="Chromosome"/>
</dbReference>
<feature type="transmembrane region" description="Helical" evidence="1">
    <location>
        <begin position="39"/>
        <end position="62"/>
    </location>
</feature>
<name>A0AA96J9Q5_9MICO</name>
<dbReference type="AlphaFoldDB" id="A0AA96J9Q5"/>
<feature type="transmembrane region" description="Helical" evidence="1">
    <location>
        <begin position="69"/>
        <end position="92"/>
    </location>
</feature>
<gene>
    <name evidence="2" type="ORF">RN607_10575</name>
</gene>
<keyword evidence="1" id="KW-0472">Membrane</keyword>
<accession>A0AA96J9Q5</accession>
<reference evidence="2" key="1">
    <citation type="submission" date="2023-09" db="EMBL/GenBank/DDBJ databases">
        <title>Demequina sp. a novel bacteria isolated from Capsicum annuum.</title>
        <authorList>
            <person name="Humaira Z."/>
            <person name="Lee J."/>
            <person name="Cho D."/>
        </authorList>
    </citation>
    <scope>NUCLEOTIDE SEQUENCE</scope>
    <source>
        <strain evidence="2">PMTSA13</strain>
    </source>
</reference>
<feature type="transmembrane region" description="Helical" evidence="1">
    <location>
        <begin position="104"/>
        <end position="124"/>
    </location>
</feature>
<protein>
    <recommendedName>
        <fullName evidence="3">ATP synthase protein I</fullName>
    </recommendedName>
</protein>
<keyword evidence="1" id="KW-1133">Transmembrane helix</keyword>
<evidence type="ECO:0000313" key="2">
    <source>
        <dbReference type="EMBL" id="WNM26640.1"/>
    </source>
</evidence>
<keyword evidence="1" id="KW-0812">Transmembrane</keyword>
<evidence type="ECO:0008006" key="3">
    <source>
        <dbReference type="Google" id="ProtNLM"/>
    </source>
</evidence>
<proteinExistence type="predicted"/>
<organism evidence="2">
    <name type="scientific">Demequina capsici</name>
    <dbReference type="NCBI Taxonomy" id="3075620"/>
    <lineage>
        <taxon>Bacteria</taxon>
        <taxon>Bacillati</taxon>
        <taxon>Actinomycetota</taxon>
        <taxon>Actinomycetes</taxon>
        <taxon>Micrococcales</taxon>
        <taxon>Demequinaceae</taxon>
        <taxon>Demequina</taxon>
    </lineage>
</organism>